<sequence>MTRLIVGSADGGGHEVSVPMRSPKPSVPLEPSPGLWVRPVKAGMYPEGVILYVVRRGELCLVQCEEHDTMQPFVAERAQLHVMSAGPEPDDT</sequence>
<evidence type="ECO:0000313" key="2">
    <source>
        <dbReference type="EMBL" id="GAA4952482.1"/>
    </source>
</evidence>
<proteinExistence type="predicted"/>
<reference evidence="3" key="1">
    <citation type="journal article" date="2019" name="Int. J. Syst. Evol. Microbiol.">
        <title>The Global Catalogue of Microorganisms (GCM) 10K type strain sequencing project: providing services to taxonomists for standard genome sequencing and annotation.</title>
        <authorList>
            <consortium name="The Broad Institute Genomics Platform"/>
            <consortium name="The Broad Institute Genome Sequencing Center for Infectious Disease"/>
            <person name="Wu L."/>
            <person name="Ma J."/>
        </authorList>
    </citation>
    <scope>NUCLEOTIDE SEQUENCE [LARGE SCALE GENOMIC DNA]</scope>
    <source>
        <strain evidence="3">JCM 17986</strain>
    </source>
</reference>
<protein>
    <submittedName>
        <fullName evidence="2">Uncharacterized protein</fullName>
    </submittedName>
</protein>
<dbReference type="Proteomes" id="UP001500466">
    <property type="component" value="Unassembled WGS sequence"/>
</dbReference>
<accession>A0ABP9GU46</accession>
<dbReference type="EMBL" id="BAABHS010000003">
    <property type="protein sequence ID" value="GAA4952482.1"/>
    <property type="molecule type" value="Genomic_DNA"/>
</dbReference>
<feature type="region of interest" description="Disordered" evidence="1">
    <location>
        <begin position="1"/>
        <end position="33"/>
    </location>
</feature>
<gene>
    <name evidence="2" type="ORF">GCM10023205_12090</name>
</gene>
<name>A0ABP9GU46_9ACTN</name>
<comment type="caution">
    <text evidence="2">The sequence shown here is derived from an EMBL/GenBank/DDBJ whole genome shotgun (WGS) entry which is preliminary data.</text>
</comment>
<organism evidence="2 3">
    <name type="scientific">Yinghuangia aomiensis</name>
    <dbReference type="NCBI Taxonomy" id="676205"/>
    <lineage>
        <taxon>Bacteria</taxon>
        <taxon>Bacillati</taxon>
        <taxon>Actinomycetota</taxon>
        <taxon>Actinomycetes</taxon>
        <taxon>Kitasatosporales</taxon>
        <taxon>Streptomycetaceae</taxon>
        <taxon>Yinghuangia</taxon>
    </lineage>
</organism>
<evidence type="ECO:0000313" key="3">
    <source>
        <dbReference type="Proteomes" id="UP001500466"/>
    </source>
</evidence>
<keyword evidence="3" id="KW-1185">Reference proteome</keyword>
<evidence type="ECO:0000256" key="1">
    <source>
        <dbReference type="SAM" id="MobiDB-lite"/>
    </source>
</evidence>